<organism evidence="1">
    <name type="scientific">Anguilla anguilla</name>
    <name type="common">European freshwater eel</name>
    <name type="synonym">Muraena anguilla</name>
    <dbReference type="NCBI Taxonomy" id="7936"/>
    <lineage>
        <taxon>Eukaryota</taxon>
        <taxon>Metazoa</taxon>
        <taxon>Chordata</taxon>
        <taxon>Craniata</taxon>
        <taxon>Vertebrata</taxon>
        <taxon>Euteleostomi</taxon>
        <taxon>Actinopterygii</taxon>
        <taxon>Neopterygii</taxon>
        <taxon>Teleostei</taxon>
        <taxon>Anguilliformes</taxon>
        <taxon>Anguillidae</taxon>
        <taxon>Anguilla</taxon>
    </lineage>
</organism>
<accession>A0A0E9R777</accession>
<evidence type="ECO:0000313" key="1">
    <source>
        <dbReference type="EMBL" id="JAH25006.1"/>
    </source>
</evidence>
<protein>
    <submittedName>
        <fullName evidence="1">Uncharacterized protein</fullName>
    </submittedName>
</protein>
<name>A0A0E9R777_ANGAN</name>
<sequence>MKCIQSRPPLVSSLCLFLSLSLSSFVWLRVVTCPLRARLSQQAVRYRVQRPAQRHIPSAL</sequence>
<proteinExistence type="predicted"/>
<reference evidence="1" key="1">
    <citation type="submission" date="2014-11" db="EMBL/GenBank/DDBJ databases">
        <authorList>
            <person name="Amaro Gonzalez C."/>
        </authorList>
    </citation>
    <scope>NUCLEOTIDE SEQUENCE</scope>
</reference>
<dbReference type="AlphaFoldDB" id="A0A0E9R777"/>
<reference evidence="1" key="2">
    <citation type="journal article" date="2015" name="Fish Shellfish Immunol.">
        <title>Early steps in the European eel (Anguilla anguilla)-Vibrio vulnificus interaction in the gills: Role of the RtxA13 toxin.</title>
        <authorList>
            <person name="Callol A."/>
            <person name="Pajuelo D."/>
            <person name="Ebbesson L."/>
            <person name="Teles M."/>
            <person name="MacKenzie S."/>
            <person name="Amaro C."/>
        </authorList>
    </citation>
    <scope>NUCLEOTIDE SEQUENCE</scope>
</reference>
<dbReference type="EMBL" id="GBXM01083571">
    <property type="protein sequence ID" value="JAH25006.1"/>
    <property type="molecule type" value="Transcribed_RNA"/>
</dbReference>